<feature type="compositionally biased region" description="Polar residues" evidence="2">
    <location>
        <begin position="205"/>
        <end position="221"/>
    </location>
</feature>
<keyword evidence="3" id="KW-1185">Reference proteome</keyword>
<sequence length="230" mass="25805">MYTYDLGIHSGANTCVPSVSSKGIVEEDKACGRQYTLKKTTTCTQAVPQSQGLCLAFVESDFNITKANENTDGSFDYGIFQINSHDWCRNYQSHTENPCHVDCQALAGAPGWERTAEPQPSLNHQLCKKACVWSRGHEELGKMQATLCRPATLLLEDRMPRGMRQGTGLWWSHSRIPLLTSEFFISSSSCLHFLLFSSLPFTNKTDQSPRNHWCSRTSSLFPSRPRPLVP</sequence>
<dbReference type="CTD" id="57151"/>
<dbReference type="InterPro" id="IPR001916">
    <property type="entry name" value="Glyco_hydro_22"/>
</dbReference>
<dbReference type="PANTHER" id="PTHR11407:SF9">
    <property type="entry name" value="LYSOZYME-LIKE PROTEIN 6"/>
    <property type="match status" value="1"/>
</dbReference>
<gene>
    <name evidence="4" type="primary">LYZL6</name>
</gene>
<dbReference type="SUPFAM" id="SSF53955">
    <property type="entry name" value="Lysozyme-like"/>
    <property type="match status" value="1"/>
</dbReference>
<dbReference type="SMART" id="SM00263">
    <property type="entry name" value="LYZ1"/>
    <property type="match status" value="1"/>
</dbReference>
<evidence type="ECO:0000256" key="1">
    <source>
        <dbReference type="RuleBase" id="RU004440"/>
    </source>
</evidence>
<dbReference type="GO" id="GO:0003796">
    <property type="term" value="F:lysozyme activity"/>
    <property type="evidence" value="ECO:0007669"/>
    <property type="project" value="TreeGrafter"/>
</dbReference>
<evidence type="ECO:0000256" key="2">
    <source>
        <dbReference type="SAM" id="MobiDB-lite"/>
    </source>
</evidence>
<dbReference type="RefSeq" id="XP_032354086.1">
    <property type="nucleotide sequence ID" value="XM_032498195.1"/>
</dbReference>
<proteinExistence type="inferred from homology"/>
<dbReference type="Pfam" id="PF00062">
    <property type="entry name" value="Lys"/>
    <property type="match status" value="1"/>
</dbReference>
<dbReference type="GO" id="GO:0007342">
    <property type="term" value="P:fusion of sperm to egg plasma membrane involved in single fertilization"/>
    <property type="evidence" value="ECO:0007669"/>
    <property type="project" value="TreeGrafter"/>
</dbReference>
<accession>A0A8B8UHR7</accession>
<name>A0A8B8UHR7_CAMFR</name>
<dbReference type="Proteomes" id="UP000694856">
    <property type="component" value="Chromosome 16"/>
</dbReference>
<dbReference type="InterPro" id="IPR023346">
    <property type="entry name" value="Lysozyme-like_dom_sf"/>
</dbReference>
<evidence type="ECO:0000313" key="4">
    <source>
        <dbReference type="RefSeq" id="XP_032354086.1"/>
    </source>
</evidence>
<dbReference type="PRINTS" id="PR00135">
    <property type="entry name" value="LYZLACT"/>
</dbReference>
<dbReference type="GO" id="GO:0001669">
    <property type="term" value="C:acrosomal vesicle"/>
    <property type="evidence" value="ECO:0007669"/>
    <property type="project" value="TreeGrafter"/>
</dbReference>
<feature type="region of interest" description="Disordered" evidence="2">
    <location>
        <begin position="205"/>
        <end position="230"/>
    </location>
</feature>
<dbReference type="PROSITE" id="PS51348">
    <property type="entry name" value="GLYCOSYL_HYDROL_F22_2"/>
    <property type="match status" value="1"/>
</dbReference>
<reference evidence="4" key="1">
    <citation type="submission" date="2025-08" db="UniProtKB">
        <authorList>
            <consortium name="RefSeq"/>
        </authorList>
    </citation>
    <scope>IDENTIFICATION</scope>
    <source>
        <tissue evidence="4">Ear skin</tissue>
    </source>
</reference>
<dbReference type="AlphaFoldDB" id="A0A8B8UHR7"/>
<dbReference type="Gene3D" id="1.10.530.10">
    <property type="match status" value="1"/>
</dbReference>
<dbReference type="GeneID" id="102511278"/>
<organism evidence="3 4">
    <name type="scientific">Camelus ferus</name>
    <name type="common">Wild bactrian camel</name>
    <name type="synonym">Camelus bactrianus ferus</name>
    <dbReference type="NCBI Taxonomy" id="419612"/>
    <lineage>
        <taxon>Eukaryota</taxon>
        <taxon>Metazoa</taxon>
        <taxon>Chordata</taxon>
        <taxon>Craniata</taxon>
        <taxon>Vertebrata</taxon>
        <taxon>Euteleostomi</taxon>
        <taxon>Mammalia</taxon>
        <taxon>Eutheria</taxon>
        <taxon>Laurasiatheria</taxon>
        <taxon>Artiodactyla</taxon>
        <taxon>Tylopoda</taxon>
        <taxon>Camelidae</taxon>
        <taxon>Camelus</taxon>
    </lineage>
</organism>
<dbReference type="PANTHER" id="PTHR11407">
    <property type="entry name" value="LYSOZYME C"/>
    <property type="match status" value="1"/>
</dbReference>
<comment type="similarity">
    <text evidence="1">Belongs to the glycosyl hydrolase 22 family.</text>
</comment>
<evidence type="ECO:0000313" key="3">
    <source>
        <dbReference type="Proteomes" id="UP000694856"/>
    </source>
</evidence>
<dbReference type="KEGG" id="cfr:102511278"/>
<protein>
    <submittedName>
        <fullName evidence="4">Lysozyme-like protein 6</fullName>
    </submittedName>
</protein>
<dbReference type="GO" id="GO:0036126">
    <property type="term" value="C:sperm flagellum"/>
    <property type="evidence" value="ECO:0007669"/>
    <property type="project" value="TreeGrafter"/>
</dbReference>